<evidence type="ECO:0000313" key="2">
    <source>
        <dbReference type="Proteomes" id="UP000295711"/>
    </source>
</evidence>
<protein>
    <submittedName>
        <fullName evidence="1">Uncharacterized protein</fullName>
    </submittedName>
</protein>
<gene>
    <name evidence="1" type="ORF">EV212_101343</name>
</gene>
<name>A0A4R2LEL2_9FIRM</name>
<dbReference type="OrthoDB" id="1846582at2"/>
<proteinExistence type="predicted"/>
<organism evidence="1 2">
    <name type="scientific">Frisingicoccus caecimuris</name>
    <dbReference type="NCBI Taxonomy" id="1796636"/>
    <lineage>
        <taxon>Bacteria</taxon>
        <taxon>Bacillati</taxon>
        <taxon>Bacillota</taxon>
        <taxon>Clostridia</taxon>
        <taxon>Lachnospirales</taxon>
        <taxon>Lachnospiraceae</taxon>
        <taxon>Frisingicoccus</taxon>
    </lineage>
</organism>
<keyword evidence="2" id="KW-1185">Reference proteome</keyword>
<accession>A0A4R2LEL2</accession>
<dbReference type="RefSeq" id="WP_132087901.1">
    <property type="nucleotide sequence ID" value="NZ_JANKAQ010000002.1"/>
</dbReference>
<sequence length="294" mass="33574">MKNIIRFNDLTTMECSGFTPTLIDNVDALIIEFHYENFIDMNEHSVTIYRKFKDEFALKKLELVDEQGNAISAAYMGFGDAKLSTQTPDSGSHTKDYIVFVQLKKLMDIEAKISALNIVVEQMREKIDPVTDFSKMTLEELQEYKCKEIQDEISHFIEKGTDVDLPGGAEHFSLSTLDQLNIDKLTRRAELFQVAVPYHSDKNSCRVYTPKEMSLISLVTDAFVTQFTTLINAYNIWIRRCTAPEEILAITASSELPEDLQKNMEDILTALNEIVEAYKKHAEVDSIENIEVHP</sequence>
<dbReference type="AlphaFoldDB" id="A0A4R2LEL2"/>
<dbReference type="Proteomes" id="UP000295711">
    <property type="component" value="Unassembled WGS sequence"/>
</dbReference>
<dbReference type="EMBL" id="SLXA01000001">
    <property type="protein sequence ID" value="TCO86552.1"/>
    <property type="molecule type" value="Genomic_DNA"/>
</dbReference>
<comment type="caution">
    <text evidence="1">The sequence shown here is derived from an EMBL/GenBank/DDBJ whole genome shotgun (WGS) entry which is preliminary data.</text>
</comment>
<reference evidence="1 2" key="1">
    <citation type="submission" date="2019-03" db="EMBL/GenBank/DDBJ databases">
        <title>Genomic Encyclopedia of Type Strains, Phase IV (KMG-IV): sequencing the most valuable type-strain genomes for metagenomic binning, comparative biology and taxonomic classification.</title>
        <authorList>
            <person name="Goeker M."/>
        </authorList>
    </citation>
    <scope>NUCLEOTIDE SEQUENCE [LARGE SCALE GENOMIC DNA]</scope>
    <source>
        <strain evidence="1 2">DSM 28559</strain>
    </source>
</reference>
<evidence type="ECO:0000313" key="1">
    <source>
        <dbReference type="EMBL" id="TCO86552.1"/>
    </source>
</evidence>